<accession>W8VIJ3</accession>
<organism evidence="2 3">
    <name type="scientific">Klebsiella pneumoniae 30684/NJST258_2</name>
    <dbReference type="NCBI Taxonomy" id="1420013"/>
    <lineage>
        <taxon>Bacteria</taxon>
        <taxon>Pseudomonadati</taxon>
        <taxon>Pseudomonadota</taxon>
        <taxon>Gammaproteobacteria</taxon>
        <taxon>Enterobacterales</taxon>
        <taxon>Enterobacteriaceae</taxon>
        <taxon>Klebsiella/Raoultella group</taxon>
        <taxon>Klebsiella</taxon>
        <taxon>Klebsiella pneumoniae complex</taxon>
    </lineage>
</organism>
<dbReference type="KEGG" id="kps:KPNJ2_05476"/>
<evidence type="ECO:0000313" key="2">
    <source>
        <dbReference type="EMBL" id="AHM82236.1"/>
    </source>
</evidence>
<feature type="compositionally biased region" description="Basic and acidic residues" evidence="1">
    <location>
        <begin position="1"/>
        <end position="10"/>
    </location>
</feature>
<reference evidence="2 3" key="1">
    <citation type="journal article" date="2014" name="Proc. Natl. Acad. Sci. U.S.A.">
        <title>Molecular dissection of the evolution of carbapenem-resistant multilocus sequence type 258 Klebsiella pneumoniae.</title>
        <authorList>
            <person name="Deleo F.R."/>
            <person name="Chen L."/>
            <person name="Porcella S.F."/>
            <person name="Martens C.A."/>
            <person name="Kobayashi S.D."/>
            <person name="Porter A.R."/>
            <person name="Chavda K.D."/>
            <person name="Jacobs M.R."/>
            <person name="Mathema B."/>
            <person name="Olsen R.J."/>
            <person name="Bonomo R.A."/>
            <person name="Musser J.M."/>
            <person name="Kreiswirth B.N."/>
        </authorList>
    </citation>
    <scope>NUCLEOTIDE SEQUENCE [LARGE SCALE GENOMIC DNA]</scope>
    <source>
        <strain evidence="2">30684/NJST258_2</strain>
        <plasmid evidence="3">Plasmid pNJST258C2</plasmid>
    </source>
</reference>
<feature type="region of interest" description="Disordered" evidence="1">
    <location>
        <begin position="1"/>
        <end position="30"/>
    </location>
</feature>
<dbReference type="HOGENOM" id="CLU_2734709_0_0_6"/>
<dbReference type="Proteomes" id="UP000019586">
    <property type="component" value="Plasmid pNJST258C2"/>
</dbReference>
<keyword evidence="2" id="KW-0614">Plasmid</keyword>
<name>W8VIJ3_KLEPN</name>
<dbReference type="EMBL" id="CP006919">
    <property type="protein sequence ID" value="AHM82236.1"/>
    <property type="molecule type" value="Genomic_DNA"/>
</dbReference>
<evidence type="ECO:0000256" key="1">
    <source>
        <dbReference type="SAM" id="MobiDB-lite"/>
    </source>
</evidence>
<dbReference type="AlphaFoldDB" id="W8VIJ3"/>
<geneLocation type="plasmid" evidence="2 3">
    <name>pNJST258C2</name>
</geneLocation>
<protein>
    <submittedName>
        <fullName evidence="2">Uncharacterized protein</fullName>
    </submittedName>
</protein>
<gene>
    <name evidence="2" type="ORF">KPNJ2_05476</name>
</gene>
<proteinExistence type="predicted"/>
<sequence length="71" mass="8085">MRFCENDQKNSHSHHAQSPPDATKTSTNGAVLRPQYVLLKSLYEIPESPLRDRKRNGGLVRVVRSLNTVRN</sequence>
<evidence type="ECO:0000313" key="3">
    <source>
        <dbReference type="Proteomes" id="UP000019586"/>
    </source>
</evidence>